<dbReference type="Pfam" id="PF13646">
    <property type="entry name" value="HEAT_2"/>
    <property type="match status" value="1"/>
</dbReference>
<gene>
    <name evidence="1" type="ORF">SAMN05444920_13476</name>
</gene>
<protein>
    <submittedName>
        <fullName evidence="1">HEAT repeat-containing protein</fullName>
    </submittedName>
</protein>
<organism evidence="1 2">
    <name type="scientific">Nonomuraea solani</name>
    <dbReference type="NCBI Taxonomy" id="1144553"/>
    <lineage>
        <taxon>Bacteria</taxon>
        <taxon>Bacillati</taxon>
        <taxon>Actinomycetota</taxon>
        <taxon>Actinomycetes</taxon>
        <taxon>Streptosporangiales</taxon>
        <taxon>Streptosporangiaceae</taxon>
        <taxon>Nonomuraea</taxon>
    </lineage>
</organism>
<reference evidence="1 2" key="1">
    <citation type="submission" date="2016-10" db="EMBL/GenBank/DDBJ databases">
        <authorList>
            <person name="de Groot N.N."/>
        </authorList>
    </citation>
    <scope>NUCLEOTIDE SEQUENCE [LARGE SCALE GENOMIC DNA]</scope>
    <source>
        <strain evidence="1 2">CGMCC 4.7037</strain>
    </source>
</reference>
<dbReference type="PANTHER" id="PTHR12697:SF5">
    <property type="entry name" value="DEOXYHYPUSINE HYDROXYLASE"/>
    <property type="match status" value="1"/>
</dbReference>
<sequence>MGDVIAMTGAEFEQLFQTCVNETREPYAVARDALRDQGDEAVPPLLAKVSESSDDDWLPRIVAQMVLGWIVRTDLYEQVGHILRRPGRTAGPRPVSLVPAPTAAAVALSGLGADVVPRLIEILVKTHEWDGERESSAVMLALDYLRDRRAVMPLLDLAAPGGDARRRMLAMSTLGGLGDQAAFEVAKQALDDRGNSARLRGMAAVCLGRIGDPAAGQALRAAAAAPVARNAAVTTEDLILRQSAIRAMGYLGAPGDATELKEMLDQESNVALGLELVGALTRLREPEALRQCGNENTVVREAAEEAARSLSGPGY</sequence>
<dbReference type="AlphaFoldDB" id="A0A1H6EZQ5"/>
<dbReference type="InterPro" id="IPR011989">
    <property type="entry name" value="ARM-like"/>
</dbReference>
<dbReference type="PANTHER" id="PTHR12697">
    <property type="entry name" value="PBS LYASE HEAT-LIKE PROTEIN"/>
    <property type="match status" value="1"/>
</dbReference>
<evidence type="ECO:0000313" key="2">
    <source>
        <dbReference type="Proteomes" id="UP000236732"/>
    </source>
</evidence>
<accession>A0A1H6EZQ5</accession>
<name>A0A1H6EZQ5_9ACTN</name>
<dbReference type="GO" id="GO:0016491">
    <property type="term" value="F:oxidoreductase activity"/>
    <property type="evidence" value="ECO:0007669"/>
    <property type="project" value="TreeGrafter"/>
</dbReference>
<evidence type="ECO:0000313" key="1">
    <source>
        <dbReference type="EMBL" id="SEH03272.1"/>
    </source>
</evidence>
<dbReference type="SUPFAM" id="SSF48371">
    <property type="entry name" value="ARM repeat"/>
    <property type="match status" value="1"/>
</dbReference>
<dbReference type="InterPro" id="IPR004155">
    <property type="entry name" value="PBS_lyase_HEAT"/>
</dbReference>
<proteinExistence type="predicted"/>
<dbReference type="Gene3D" id="1.25.10.10">
    <property type="entry name" value="Leucine-rich Repeat Variant"/>
    <property type="match status" value="1"/>
</dbReference>
<dbReference type="InterPro" id="IPR016024">
    <property type="entry name" value="ARM-type_fold"/>
</dbReference>
<keyword evidence="2" id="KW-1185">Reference proteome</keyword>
<dbReference type="SMART" id="SM00567">
    <property type="entry name" value="EZ_HEAT"/>
    <property type="match status" value="5"/>
</dbReference>
<dbReference type="Proteomes" id="UP000236732">
    <property type="component" value="Unassembled WGS sequence"/>
</dbReference>
<dbReference type="EMBL" id="FNVT01000034">
    <property type="protein sequence ID" value="SEH03272.1"/>
    <property type="molecule type" value="Genomic_DNA"/>
</dbReference>